<evidence type="ECO:0000313" key="2">
    <source>
        <dbReference type="EMBL" id="TYB33011.1"/>
    </source>
</evidence>
<evidence type="ECO:0000256" key="1">
    <source>
        <dbReference type="SAM" id="SignalP"/>
    </source>
</evidence>
<accession>A0A5D0MNG4</accession>
<reference evidence="2 3" key="1">
    <citation type="submission" date="2019-08" db="EMBL/GenBank/DDBJ databases">
        <title>Genomic characterization of a novel candidate phylum (ARYD3) from a high temperature, high salinity tertiary oil reservoir in north central Oklahoma, USA.</title>
        <authorList>
            <person name="Youssef N.H."/>
            <person name="Yadav A."/>
            <person name="Elshahed M.S."/>
        </authorList>
    </citation>
    <scope>NUCLEOTIDE SEQUENCE [LARGE SCALE GENOMIC DNA]</scope>
    <source>
        <strain evidence="2">ARYD1</strain>
    </source>
</reference>
<keyword evidence="1" id="KW-0732">Signal</keyword>
<organism evidence="2 3">
    <name type="scientific">Flexistipes sinusarabici</name>
    <dbReference type="NCBI Taxonomy" id="2352"/>
    <lineage>
        <taxon>Bacteria</taxon>
        <taxon>Pseudomonadati</taxon>
        <taxon>Deferribacterota</taxon>
        <taxon>Deferribacteres</taxon>
        <taxon>Deferribacterales</taxon>
        <taxon>Flexistipitaceae</taxon>
        <taxon>Flexistipes</taxon>
    </lineage>
</organism>
<dbReference type="RefSeq" id="WP_303701488.1">
    <property type="nucleotide sequence ID" value="NZ_VSIV01000219.1"/>
</dbReference>
<evidence type="ECO:0000313" key="3">
    <source>
        <dbReference type="Proteomes" id="UP000323337"/>
    </source>
</evidence>
<dbReference type="Proteomes" id="UP000323337">
    <property type="component" value="Unassembled WGS sequence"/>
</dbReference>
<name>A0A5D0MNG4_FLESI</name>
<dbReference type="EMBL" id="VSIV01000219">
    <property type="protein sequence ID" value="TYB33011.1"/>
    <property type="molecule type" value="Genomic_DNA"/>
</dbReference>
<sequence>MKKTAIILGILALGVSVAIAYDPGMGRGYQGGMHGYGHPGGMMGGYYGQLQGAPGYGRGMMPGYNCQGPYTYGNQQSGQISKDEAKDKVASFMNNSLKGFKIADQNKFQ</sequence>
<feature type="chain" id="PRO_5022980110" evidence="1">
    <location>
        <begin position="21"/>
        <end position="109"/>
    </location>
</feature>
<gene>
    <name evidence="2" type="ORF">FXF49_08570</name>
</gene>
<protein>
    <submittedName>
        <fullName evidence="2">Uncharacterized protein</fullName>
    </submittedName>
</protein>
<feature type="signal peptide" evidence="1">
    <location>
        <begin position="1"/>
        <end position="20"/>
    </location>
</feature>
<comment type="caution">
    <text evidence="2">The sequence shown here is derived from an EMBL/GenBank/DDBJ whole genome shotgun (WGS) entry which is preliminary data.</text>
</comment>
<proteinExistence type="predicted"/>
<dbReference type="AlphaFoldDB" id="A0A5D0MNG4"/>